<proteinExistence type="inferred from homology"/>
<keyword evidence="4" id="KW-1185">Reference proteome</keyword>
<evidence type="ECO:0000256" key="2">
    <source>
        <dbReference type="SAM" id="MobiDB-lite"/>
    </source>
</evidence>
<dbReference type="Proteomes" id="UP000799438">
    <property type="component" value="Unassembled WGS sequence"/>
</dbReference>
<gene>
    <name evidence="1" type="primary">MED8</name>
    <name evidence="3" type="ORF">K452DRAFT_288345</name>
</gene>
<dbReference type="GO" id="GO:0006357">
    <property type="term" value="P:regulation of transcription by RNA polymerase II"/>
    <property type="evidence" value="ECO:0007669"/>
    <property type="project" value="InterPro"/>
</dbReference>
<dbReference type="EMBL" id="ML995488">
    <property type="protein sequence ID" value="KAF2140951.1"/>
    <property type="molecule type" value="Genomic_DNA"/>
</dbReference>
<feature type="region of interest" description="Disordered" evidence="2">
    <location>
        <begin position="149"/>
        <end position="205"/>
    </location>
</feature>
<dbReference type="AlphaFoldDB" id="A0A6A6BEQ2"/>
<keyword evidence="1" id="KW-0805">Transcription regulation</keyword>
<accession>A0A6A6BEQ2</accession>
<dbReference type="GO" id="GO:0016592">
    <property type="term" value="C:mediator complex"/>
    <property type="evidence" value="ECO:0007669"/>
    <property type="project" value="InterPro"/>
</dbReference>
<dbReference type="Gene3D" id="6.10.250.2610">
    <property type="match status" value="1"/>
</dbReference>
<name>A0A6A6BEQ2_9PEZI</name>
<dbReference type="Pfam" id="PF10232">
    <property type="entry name" value="Med8"/>
    <property type="match status" value="1"/>
</dbReference>
<feature type="compositionally biased region" description="Acidic residues" evidence="2">
    <location>
        <begin position="160"/>
        <end position="182"/>
    </location>
</feature>
<keyword evidence="1" id="KW-0539">Nucleus</keyword>
<keyword evidence="1" id="KW-0010">Activator</keyword>
<comment type="similarity">
    <text evidence="1">Belongs to the Mediator complex subunit 8 family.</text>
</comment>
<keyword evidence="1" id="KW-0804">Transcription</keyword>
<sequence length="219" mass="23534">MLTQRLQTLNSALEVMKKAQTMHTYDVGPPPWLTTLNQTNVITGRLNSLLETFNNSRTLLNQAHSYPLPSFPGRTHEAIATQLTRKKLEPWVEDWVADGVKHGQNAGLDPENKESVSVASGVAAIDGAPEGVLSAAQLDELWDWAGPAGGNVGRSVMSGEMDEDEGEDEDEDEEDEGEDEGAMEGVEGTDKKGEGEAPAVPMMPLGDILRFATTGGFGK</sequence>
<dbReference type="GO" id="GO:0003712">
    <property type="term" value="F:transcription coregulator activity"/>
    <property type="evidence" value="ECO:0007669"/>
    <property type="project" value="InterPro"/>
</dbReference>
<protein>
    <recommendedName>
        <fullName evidence="1">Mediator of RNA polymerase II transcription subunit 8</fullName>
    </recommendedName>
    <alternativeName>
        <fullName evidence="1">Mediator complex subunit 8</fullName>
    </alternativeName>
</protein>
<reference evidence="3" key="1">
    <citation type="journal article" date="2020" name="Stud. Mycol.">
        <title>101 Dothideomycetes genomes: a test case for predicting lifestyles and emergence of pathogens.</title>
        <authorList>
            <person name="Haridas S."/>
            <person name="Albert R."/>
            <person name="Binder M."/>
            <person name="Bloem J."/>
            <person name="Labutti K."/>
            <person name="Salamov A."/>
            <person name="Andreopoulos B."/>
            <person name="Baker S."/>
            <person name="Barry K."/>
            <person name="Bills G."/>
            <person name="Bluhm B."/>
            <person name="Cannon C."/>
            <person name="Castanera R."/>
            <person name="Culley D."/>
            <person name="Daum C."/>
            <person name="Ezra D."/>
            <person name="Gonzalez J."/>
            <person name="Henrissat B."/>
            <person name="Kuo A."/>
            <person name="Liang C."/>
            <person name="Lipzen A."/>
            <person name="Lutzoni F."/>
            <person name="Magnuson J."/>
            <person name="Mondo S."/>
            <person name="Nolan M."/>
            <person name="Ohm R."/>
            <person name="Pangilinan J."/>
            <person name="Park H.-J."/>
            <person name="Ramirez L."/>
            <person name="Alfaro M."/>
            <person name="Sun H."/>
            <person name="Tritt A."/>
            <person name="Yoshinaga Y."/>
            <person name="Zwiers L.-H."/>
            <person name="Turgeon B."/>
            <person name="Goodwin S."/>
            <person name="Spatafora J."/>
            <person name="Crous P."/>
            <person name="Grigoriev I."/>
        </authorList>
    </citation>
    <scope>NUCLEOTIDE SEQUENCE</scope>
    <source>
        <strain evidence="3">CBS 121167</strain>
    </source>
</reference>
<comment type="subcellular location">
    <subcellularLocation>
        <location evidence="1">Nucleus</location>
    </subcellularLocation>
</comment>
<comment type="subunit">
    <text evidence="1">Component of the Mediator complex.</text>
</comment>
<evidence type="ECO:0000313" key="3">
    <source>
        <dbReference type="EMBL" id="KAF2140951.1"/>
    </source>
</evidence>
<comment type="function">
    <text evidence="1">Component of the Mediator complex, a coactivator involved in the regulated transcription of nearly all RNA polymerase II-dependent genes. Mediator functions as a bridge to convey information from gene-specific regulatory proteins to the basal RNA polymerase II transcription machinery. Mediator is recruited to promoters by direct interactions with regulatory proteins and serves as a scaffold for the assembly of a functional preinitiation complex with RNA polymerase II and the general transcription factors.</text>
</comment>
<evidence type="ECO:0000256" key="1">
    <source>
        <dbReference type="RuleBase" id="RU364144"/>
    </source>
</evidence>
<evidence type="ECO:0000313" key="4">
    <source>
        <dbReference type="Proteomes" id="UP000799438"/>
    </source>
</evidence>
<dbReference type="InterPro" id="IPR019364">
    <property type="entry name" value="Mediatior_Med8_fun/met"/>
</dbReference>
<organism evidence="3 4">
    <name type="scientific">Aplosporella prunicola CBS 121167</name>
    <dbReference type="NCBI Taxonomy" id="1176127"/>
    <lineage>
        <taxon>Eukaryota</taxon>
        <taxon>Fungi</taxon>
        <taxon>Dikarya</taxon>
        <taxon>Ascomycota</taxon>
        <taxon>Pezizomycotina</taxon>
        <taxon>Dothideomycetes</taxon>
        <taxon>Dothideomycetes incertae sedis</taxon>
        <taxon>Botryosphaeriales</taxon>
        <taxon>Aplosporellaceae</taxon>
        <taxon>Aplosporella</taxon>
    </lineage>
</organism>
<dbReference type="OrthoDB" id="5329317at2759"/>